<gene>
    <name evidence="1" type="ORF">P879_07599</name>
</gene>
<reference evidence="1 2" key="1">
    <citation type="submission" date="2019-07" db="EMBL/GenBank/DDBJ databases">
        <title>Annotation for the trematode Paragonimus westermani.</title>
        <authorList>
            <person name="Choi Y.-J."/>
        </authorList>
    </citation>
    <scope>NUCLEOTIDE SEQUENCE [LARGE SCALE GENOMIC DNA]</scope>
    <source>
        <strain evidence="1">180907_Pwestermani</strain>
    </source>
</reference>
<dbReference type="EMBL" id="JTDF01008056">
    <property type="protein sequence ID" value="KAF8564684.1"/>
    <property type="molecule type" value="Genomic_DNA"/>
</dbReference>
<protein>
    <submittedName>
        <fullName evidence="1">Uncharacterized protein</fullName>
    </submittedName>
</protein>
<dbReference type="Proteomes" id="UP000699462">
    <property type="component" value="Unassembled WGS sequence"/>
</dbReference>
<keyword evidence="2" id="KW-1185">Reference proteome</keyword>
<sequence>MQGLHISKSESESFLQLFSRLRFLAALLGGLFAETSKPVRLRRARYSLADTSKCSTRLSYAEVNVSTGYNRTVYSGTVGRCVINMSGRLDDSWRNLISRISRGLELFLCGRQGYGHRGYTKAFSGTGHRLDGKNQITADATPPSHTSAAVRERGVPNYDYKPGSLTFFRNTRSCTAQVEDPVPFKPFEGVGHQLKPKAGAKP</sequence>
<dbReference type="OrthoDB" id="422728at2759"/>
<evidence type="ECO:0000313" key="1">
    <source>
        <dbReference type="EMBL" id="KAF8564684.1"/>
    </source>
</evidence>
<comment type="caution">
    <text evidence="1">The sequence shown here is derived from an EMBL/GenBank/DDBJ whole genome shotgun (WGS) entry which is preliminary data.</text>
</comment>
<evidence type="ECO:0000313" key="2">
    <source>
        <dbReference type="Proteomes" id="UP000699462"/>
    </source>
</evidence>
<organism evidence="1 2">
    <name type="scientific">Paragonimus westermani</name>
    <dbReference type="NCBI Taxonomy" id="34504"/>
    <lineage>
        <taxon>Eukaryota</taxon>
        <taxon>Metazoa</taxon>
        <taxon>Spiralia</taxon>
        <taxon>Lophotrochozoa</taxon>
        <taxon>Platyhelminthes</taxon>
        <taxon>Trematoda</taxon>
        <taxon>Digenea</taxon>
        <taxon>Plagiorchiida</taxon>
        <taxon>Troglotremata</taxon>
        <taxon>Troglotrematidae</taxon>
        <taxon>Paragonimus</taxon>
    </lineage>
</organism>
<accession>A0A8T0DCM0</accession>
<name>A0A8T0DCM0_9TREM</name>
<dbReference type="AlphaFoldDB" id="A0A8T0DCM0"/>
<proteinExistence type="predicted"/>